<evidence type="ECO:0000256" key="1">
    <source>
        <dbReference type="ARBA" id="ARBA00006352"/>
    </source>
</evidence>
<dbReference type="Gene3D" id="2.60.120.10">
    <property type="entry name" value="Jelly Rolls"/>
    <property type="match status" value="2"/>
</dbReference>
<dbReference type="InterPro" id="IPR000719">
    <property type="entry name" value="Prot_kinase_dom"/>
</dbReference>
<dbReference type="InterPro" id="IPR000595">
    <property type="entry name" value="cNMP-bd_dom"/>
</dbReference>
<dbReference type="InterPro" id="IPR018490">
    <property type="entry name" value="cNMP-bd_dom_sf"/>
</dbReference>
<comment type="similarity">
    <text evidence="1">Belongs to the protein kinase superfamily. AGC Ser/Thr protein kinase family. cGMP subfamily.</text>
</comment>
<evidence type="ECO:0000256" key="3">
    <source>
        <dbReference type="ARBA" id="ARBA00022527"/>
    </source>
</evidence>
<dbReference type="PANTHER" id="PTHR24353:SF144">
    <property type="match status" value="1"/>
</dbReference>
<evidence type="ECO:0000256" key="7">
    <source>
        <dbReference type="ARBA" id="ARBA00022777"/>
    </source>
</evidence>
<dbReference type="InterPro" id="IPR014710">
    <property type="entry name" value="RmlC-like_jellyroll"/>
</dbReference>
<evidence type="ECO:0000256" key="11">
    <source>
        <dbReference type="ARBA" id="ARBA00047462"/>
    </source>
</evidence>
<dbReference type="InterPro" id="IPR000961">
    <property type="entry name" value="AGC-kinase_C"/>
</dbReference>
<gene>
    <name evidence="18" type="ORF">PHYEVI_LOCUS482</name>
</gene>
<dbReference type="AlphaFoldDB" id="A0A9N9TE19"/>
<dbReference type="EMBL" id="OU900094">
    <property type="protein sequence ID" value="CAG9854015.1"/>
    <property type="molecule type" value="Genomic_DNA"/>
</dbReference>
<dbReference type="Gene3D" id="3.30.200.20">
    <property type="entry name" value="Phosphorylase Kinase, domain 1"/>
    <property type="match status" value="1"/>
</dbReference>
<evidence type="ECO:0000256" key="8">
    <source>
        <dbReference type="ARBA" id="ARBA00022840"/>
    </source>
</evidence>
<dbReference type="Pfam" id="PF00027">
    <property type="entry name" value="cNMP_binding"/>
    <property type="match status" value="2"/>
</dbReference>
<dbReference type="SUPFAM" id="SSF56112">
    <property type="entry name" value="Protein kinase-like (PK-like)"/>
    <property type="match status" value="1"/>
</dbReference>
<keyword evidence="7" id="KW-0418">Kinase</keyword>
<keyword evidence="4" id="KW-0140">cGMP</keyword>
<evidence type="ECO:0000256" key="6">
    <source>
        <dbReference type="ARBA" id="ARBA00022741"/>
    </source>
</evidence>
<comment type="catalytic activity">
    <reaction evidence="10">
        <text>L-threonyl-[protein] + ATP = O-phospho-L-threonyl-[protein] + ADP + H(+)</text>
        <dbReference type="Rhea" id="RHEA:46608"/>
        <dbReference type="Rhea" id="RHEA-COMP:11060"/>
        <dbReference type="Rhea" id="RHEA-COMP:11605"/>
        <dbReference type="ChEBI" id="CHEBI:15378"/>
        <dbReference type="ChEBI" id="CHEBI:30013"/>
        <dbReference type="ChEBI" id="CHEBI:30616"/>
        <dbReference type="ChEBI" id="CHEBI:61977"/>
        <dbReference type="ChEBI" id="CHEBI:456216"/>
        <dbReference type="EC" id="2.7.11.12"/>
    </reaction>
</comment>
<evidence type="ECO:0000313" key="19">
    <source>
        <dbReference type="Proteomes" id="UP001153712"/>
    </source>
</evidence>
<dbReference type="InterPro" id="IPR002374">
    <property type="entry name" value="cGMP_dep_kinase"/>
</dbReference>
<feature type="binding site" evidence="13">
    <location>
        <begin position="323"/>
        <end position="331"/>
    </location>
    <ligand>
        <name>ATP</name>
        <dbReference type="ChEBI" id="CHEBI:30616"/>
    </ligand>
</feature>
<dbReference type="OrthoDB" id="6723712at2759"/>
<comment type="catalytic activity">
    <reaction evidence="11">
        <text>L-seryl-[protein] + ATP = O-phospho-L-seryl-[protein] + ADP + H(+)</text>
        <dbReference type="Rhea" id="RHEA:17989"/>
        <dbReference type="Rhea" id="RHEA-COMP:9863"/>
        <dbReference type="Rhea" id="RHEA-COMP:11604"/>
        <dbReference type="ChEBI" id="CHEBI:15378"/>
        <dbReference type="ChEBI" id="CHEBI:29999"/>
        <dbReference type="ChEBI" id="CHEBI:30616"/>
        <dbReference type="ChEBI" id="CHEBI:83421"/>
        <dbReference type="ChEBI" id="CHEBI:456216"/>
        <dbReference type="EC" id="2.7.11.12"/>
    </reaction>
</comment>
<keyword evidence="3" id="KW-0723">Serine/threonine-protein kinase</keyword>
<dbReference type="Proteomes" id="UP001153712">
    <property type="component" value="Chromosome 1"/>
</dbReference>
<dbReference type="Gene3D" id="1.10.510.10">
    <property type="entry name" value="Transferase(Phosphotransferase) domain 1"/>
    <property type="match status" value="1"/>
</dbReference>
<feature type="binding site" evidence="13 14">
    <location>
        <position position="347"/>
    </location>
    <ligand>
        <name>ATP</name>
        <dbReference type="ChEBI" id="CHEBI:30616"/>
    </ligand>
</feature>
<dbReference type="CDD" id="cd00038">
    <property type="entry name" value="CAP_ED"/>
    <property type="match status" value="2"/>
</dbReference>
<dbReference type="PROSITE" id="PS50042">
    <property type="entry name" value="CNMP_BINDING_3"/>
    <property type="match status" value="2"/>
</dbReference>
<evidence type="ECO:0000256" key="5">
    <source>
        <dbReference type="ARBA" id="ARBA00022679"/>
    </source>
</evidence>
<dbReference type="SMART" id="SM00100">
    <property type="entry name" value="cNMP"/>
    <property type="match status" value="2"/>
</dbReference>
<dbReference type="Pfam" id="PF00069">
    <property type="entry name" value="Pkinase"/>
    <property type="match status" value="1"/>
</dbReference>
<dbReference type="GO" id="GO:0030553">
    <property type="term" value="F:cGMP binding"/>
    <property type="evidence" value="ECO:0007669"/>
    <property type="project" value="UniProtKB-KW"/>
</dbReference>
<evidence type="ECO:0000256" key="13">
    <source>
        <dbReference type="PIRSR" id="PIRSR000559-2"/>
    </source>
</evidence>
<evidence type="ECO:0000259" key="16">
    <source>
        <dbReference type="PROSITE" id="PS50042"/>
    </source>
</evidence>
<feature type="domain" description="Protein kinase" evidence="15">
    <location>
        <begin position="317"/>
        <end position="580"/>
    </location>
</feature>
<dbReference type="PROSITE" id="PS50011">
    <property type="entry name" value="PROTEIN_KINASE_DOM"/>
    <property type="match status" value="1"/>
</dbReference>
<dbReference type="PROSITE" id="PS00107">
    <property type="entry name" value="PROTEIN_KINASE_ATP"/>
    <property type="match status" value="1"/>
</dbReference>
<dbReference type="PROSITE" id="PS00108">
    <property type="entry name" value="PROTEIN_KINASE_ST"/>
    <property type="match status" value="1"/>
</dbReference>
<evidence type="ECO:0000256" key="2">
    <source>
        <dbReference type="ARBA" id="ARBA00012428"/>
    </source>
</evidence>
<dbReference type="GO" id="GO:0005524">
    <property type="term" value="F:ATP binding"/>
    <property type="evidence" value="ECO:0007669"/>
    <property type="project" value="UniProtKB-UniRule"/>
</dbReference>
<dbReference type="InterPro" id="IPR008271">
    <property type="entry name" value="Ser/Thr_kinase_AS"/>
</dbReference>
<evidence type="ECO:0000313" key="18">
    <source>
        <dbReference type="EMBL" id="CAG9854015.1"/>
    </source>
</evidence>
<keyword evidence="9" id="KW-0142">cGMP-binding</keyword>
<feature type="domain" description="Cyclic nucleotide-binding" evidence="16">
    <location>
        <begin position="73"/>
        <end position="184"/>
    </location>
</feature>
<keyword evidence="8 13" id="KW-0067">ATP-binding</keyword>
<evidence type="ECO:0000256" key="10">
    <source>
        <dbReference type="ARBA" id="ARBA00047298"/>
    </source>
</evidence>
<feature type="domain" description="AGC-kinase C-terminal" evidence="17">
    <location>
        <begin position="581"/>
        <end position="633"/>
    </location>
</feature>
<proteinExistence type="inferred from homology"/>
<sequence length="633" mass="72961">MLFCRYKRGTSVLDEERNNNVDERRIGIISKSIGVPPYEFDIKDIRKYPKTKEEEAEILTALQQNEFLSNILLQEKRLQTCIDCMYKQHVDANEIIIQEGGMGSHVYISCEGSYEVIIGTETVAAFNDVRVFGELAILYSVKRHATIKAVEDGLVWVLDGHTFKTLVIKSAMEEQEEMVSFLRNVPELNTAPIEKLYQVVNIFKLEFFKSNTEIIKQCELGDKFYIIRAGTVTVEQDNEKIRELSRGRYFGEVALLKDDFRETTIRANPPGVECLTLARNEFIEHFGDLEEFVRLKNVPWTALEKLEEFPDLHLNEFDVLQTLGVGAYGRVQLIQHLRQKNLVFALKYFHAAEIKKPAVQQQLLNERNLQTSCNSPFIARMYRSFVTSKYIYFLLEVGLGGDLWSLIHTQQLKRFDEMSAKFYAGCVLEGIGYLHSRGILYRDLKPENIIVHHTGYIKLTDFGFAKKADSKEKTFTFVGTAEYVAPEIILNKGYDKGVDYWAFGVLIYELLVGRTPFKTNDSSHLSTYKLILKGIENVVVPDYVSSTAKSIIRKLCTQSPSDRLGCQRTGIQAIKKHLWFGSLDWNKLVNQKLKPPFKPHLRNNVDTKYFDPSFPDDLREPVDCFEDWLKEFD</sequence>
<dbReference type="GO" id="GO:0004692">
    <property type="term" value="F:cGMP-dependent protein kinase activity"/>
    <property type="evidence" value="ECO:0007669"/>
    <property type="project" value="UniProtKB-EC"/>
</dbReference>
<dbReference type="EC" id="2.7.11.12" evidence="2"/>
<name>A0A9N9TE19_PHYSR</name>
<dbReference type="PIRSF" id="PIRSF000559">
    <property type="entry name" value="cGMP-dep_kinase"/>
    <property type="match status" value="1"/>
</dbReference>
<dbReference type="InterPro" id="IPR017441">
    <property type="entry name" value="Protein_kinase_ATP_BS"/>
</dbReference>
<accession>A0A9N9TE19</accession>
<keyword evidence="6 13" id="KW-0547">Nucleotide-binding</keyword>
<evidence type="ECO:0000256" key="4">
    <source>
        <dbReference type="ARBA" id="ARBA00022535"/>
    </source>
</evidence>
<dbReference type="FunFam" id="1.10.510.10:FF:000465">
    <property type="entry name" value="Non-specific serine/threonine protein kinase"/>
    <property type="match status" value="1"/>
</dbReference>
<organism evidence="18 19">
    <name type="scientific">Phyllotreta striolata</name>
    <name type="common">Striped flea beetle</name>
    <name type="synonym">Crioceris striolata</name>
    <dbReference type="NCBI Taxonomy" id="444603"/>
    <lineage>
        <taxon>Eukaryota</taxon>
        <taxon>Metazoa</taxon>
        <taxon>Ecdysozoa</taxon>
        <taxon>Arthropoda</taxon>
        <taxon>Hexapoda</taxon>
        <taxon>Insecta</taxon>
        <taxon>Pterygota</taxon>
        <taxon>Neoptera</taxon>
        <taxon>Endopterygota</taxon>
        <taxon>Coleoptera</taxon>
        <taxon>Polyphaga</taxon>
        <taxon>Cucujiformia</taxon>
        <taxon>Chrysomeloidea</taxon>
        <taxon>Chrysomelidae</taxon>
        <taxon>Galerucinae</taxon>
        <taxon>Alticini</taxon>
        <taxon>Phyllotreta</taxon>
    </lineage>
</organism>
<keyword evidence="19" id="KW-1185">Reference proteome</keyword>
<evidence type="ECO:0000256" key="14">
    <source>
        <dbReference type="PROSITE-ProRule" id="PRU10141"/>
    </source>
</evidence>
<evidence type="ECO:0000256" key="12">
    <source>
        <dbReference type="PIRSR" id="PIRSR000559-1"/>
    </source>
</evidence>
<dbReference type="SMART" id="SM00133">
    <property type="entry name" value="S_TK_X"/>
    <property type="match status" value="1"/>
</dbReference>
<feature type="active site" description="Proton acceptor" evidence="12">
    <location>
        <position position="443"/>
    </location>
</feature>
<reference evidence="18" key="1">
    <citation type="submission" date="2022-01" db="EMBL/GenBank/DDBJ databases">
        <authorList>
            <person name="King R."/>
        </authorList>
    </citation>
    <scope>NUCLEOTIDE SEQUENCE</scope>
</reference>
<evidence type="ECO:0000259" key="15">
    <source>
        <dbReference type="PROSITE" id="PS50011"/>
    </source>
</evidence>
<dbReference type="PROSITE" id="PS51285">
    <property type="entry name" value="AGC_KINASE_CTER"/>
    <property type="match status" value="1"/>
</dbReference>
<evidence type="ECO:0000259" key="17">
    <source>
        <dbReference type="PROSITE" id="PS51285"/>
    </source>
</evidence>
<dbReference type="SUPFAM" id="SSF51206">
    <property type="entry name" value="cAMP-binding domain-like"/>
    <property type="match status" value="2"/>
</dbReference>
<protein>
    <recommendedName>
        <fullName evidence="2">cGMP-dependent protein kinase</fullName>
        <ecNumber evidence="2">2.7.11.12</ecNumber>
    </recommendedName>
</protein>
<keyword evidence="5" id="KW-0808">Transferase</keyword>
<dbReference type="InterPro" id="IPR011009">
    <property type="entry name" value="Kinase-like_dom_sf"/>
</dbReference>
<evidence type="ECO:0000256" key="9">
    <source>
        <dbReference type="ARBA" id="ARBA00022992"/>
    </source>
</evidence>
<dbReference type="SMART" id="SM00220">
    <property type="entry name" value="S_TKc"/>
    <property type="match status" value="1"/>
</dbReference>
<dbReference type="PANTHER" id="PTHR24353">
    <property type="entry name" value="CYCLIC NUCLEOTIDE-DEPENDENT PROTEIN KINASE"/>
    <property type="match status" value="1"/>
</dbReference>
<feature type="domain" description="Cyclic nucleotide-binding" evidence="16">
    <location>
        <begin position="187"/>
        <end position="282"/>
    </location>
</feature>